<dbReference type="PANTHER" id="PTHR34512">
    <property type="entry name" value="CELL SURFACE PROTEIN"/>
    <property type="match status" value="1"/>
</dbReference>
<name>A0A7S1ECR7_HEMAN</name>
<reference evidence="3" key="1">
    <citation type="submission" date="2021-01" db="EMBL/GenBank/DDBJ databases">
        <authorList>
            <person name="Corre E."/>
            <person name="Pelletier E."/>
            <person name="Niang G."/>
            <person name="Scheremetjew M."/>
            <person name="Finn R."/>
            <person name="Kale V."/>
            <person name="Holt S."/>
            <person name="Cochrane G."/>
            <person name="Meng A."/>
            <person name="Brown T."/>
            <person name="Cohen L."/>
        </authorList>
    </citation>
    <scope>NUCLEOTIDE SEQUENCE</scope>
    <source>
        <strain evidence="3">CCMP644</strain>
    </source>
</reference>
<dbReference type="InterPro" id="IPR011047">
    <property type="entry name" value="Quinoprotein_ADH-like_sf"/>
</dbReference>
<evidence type="ECO:0000256" key="1">
    <source>
        <dbReference type="SAM" id="SignalP"/>
    </source>
</evidence>
<proteinExistence type="predicted"/>
<feature type="chain" id="PRO_5030549541" description="Pyrrolo-quinoline quinone repeat domain-containing protein" evidence="1">
    <location>
        <begin position="29"/>
        <end position="1382"/>
    </location>
</feature>
<evidence type="ECO:0000313" key="3">
    <source>
        <dbReference type="EMBL" id="CAD8970271.1"/>
    </source>
</evidence>
<sequence>MTLSMTPLKALFQALLALSLLLAAPASAQEAGRECNMPVTGTLQAVTVNAVGSATAESTPYTVQLAGTSASADNYYTGSTITITGGTGVGQSSRITSYCGVAHTSCEGTDSTGTVQAVSYIQKETDLSNAVVTRTYPSSQPSVASELRIRLPTVDGSGRSITAGAAGIAVCSTALSSPYMTTYSGADCTGTYVNKNIYITRGTGAGQVGLIRAGPDSNLDIQVTGILGYCTGGTDAIACYDNWHRDEQNCQANTGSRCNTDADCTGGPNAQCTSPVDTTSEYTISDTPTSSTCNPLCNNKPSYTATVDFSVTLDTTSTYSISRGCYDERFGAGMRRLGSSGTGAGQQSVQLNWKVLVPDGEIVARPAITADGSVIIGAVKGSLTKVAASGAKMWNIYVGSVVGNPAIGSDGTIYFGSGDRNIWAVTDNGVTRWRYPTPLPVQASPLVTDDAVYIGDRNGTFYRFNLDGSVRWRYYTSGEIWGGAKMTRDGKVVFGSMDTYFYCLDSATGMQLWNYTVGQEIVSTPLIQDVSIVFGTREDEEAYGQVIALKMDGTVRWTYPVTSSVESEPAEGANGVVFVSTVDGKLLAIQADGHLLWKYNTGGTGGVCTRRYGAETLNLGTSVGNGDLTIYDGLDTTVVLASGASTTDNYYKDYRATFKLAEGTLRAGQFRGVQQADVRYVPVSTTTTHDAVFTDSSDQNVAFAVTFTTMDTMIAGESFSISLPGITTTGPVTGLLANAATAALHPGAEGFAGTTGTATAGTHTTITLGGTGCAVNDQCRGATITFLTGTGAGQTAVITQYVHGTLVATISYVAVAPDSTTTYSIAKYTVPKFTAAYANTASDNAAGILTFTVISSVGTADCATGCSNTVIKLATTTAGTTHSTTAAFHDTHQIEFTGGTGAGQISVCRTYTVAQCVMDHVALAPDATTTYKIGPVVAKGEMVTLSTAYGTIKYPHYSGLATGTPSTTEIILATTASGDKDIYTGMEVEIGYITATQATLVGSSLTSLDDTTFDVNNADAATNCKYVAGAYLKVAGSDEIMKIVSLTVGTGGGSLSTIVVQRAQLGTSETLHTDAAAITVWAYSTVTGYTIGTRALAFTAVGIAPGTGDSYRLMGTSADIALLGATKTVGTNVHAGITKVAAVTEWNTATVTLLDESAKTGLNYVGATITITDGRGKGLEGKVTAYTLGSAVASVTWGGAVGDAPKGSNDNGYSTSGFPLSFYTLTAQGTVTGYTGSSLTMTVSPVNVEVSYQAMLCTTYSVGSNGNLKCTANSYTNTPVTIDWAGGAWCEAGGGRGWGATSPCVMNGLVVTTSSNKFVYGLSSEGTVQFKYMTGKRIKSPPVCAMNADKTMTIYTGSSDHFLYRMTADAPRVLRGSSWYSE</sequence>
<organism evidence="3">
    <name type="scientific">Hemiselmis andersenii</name>
    <name type="common">Cryptophyte alga</name>
    <dbReference type="NCBI Taxonomy" id="464988"/>
    <lineage>
        <taxon>Eukaryota</taxon>
        <taxon>Cryptophyceae</taxon>
        <taxon>Cryptomonadales</taxon>
        <taxon>Hemiselmidaceae</taxon>
        <taxon>Hemiselmis</taxon>
    </lineage>
</organism>
<dbReference type="Gene3D" id="2.130.10.10">
    <property type="entry name" value="YVTN repeat-like/Quinoprotein amine dehydrogenase"/>
    <property type="match status" value="2"/>
</dbReference>
<dbReference type="PANTHER" id="PTHR34512:SF30">
    <property type="entry name" value="OUTER MEMBRANE PROTEIN ASSEMBLY FACTOR BAMB"/>
    <property type="match status" value="1"/>
</dbReference>
<feature type="signal peptide" evidence="1">
    <location>
        <begin position="1"/>
        <end position="28"/>
    </location>
</feature>
<feature type="domain" description="Pyrrolo-quinoline quinone repeat" evidence="2">
    <location>
        <begin position="380"/>
        <end position="478"/>
    </location>
</feature>
<dbReference type="EMBL" id="HBFX01035295">
    <property type="protein sequence ID" value="CAD8970271.1"/>
    <property type="molecule type" value="Transcribed_RNA"/>
</dbReference>
<accession>A0A7S1ECR7</accession>
<dbReference type="SMART" id="SM00564">
    <property type="entry name" value="PQQ"/>
    <property type="match status" value="7"/>
</dbReference>
<evidence type="ECO:0000259" key="2">
    <source>
        <dbReference type="Pfam" id="PF13360"/>
    </source>
</evidence>
<feature type="domain" description="Pyrrolo-quinoline quinone repeat" evidence="2">
    <location>
        <begin position="542"/>
        <end position="672"/>
    </location>
</feature>
<dbReference type="InterPro" id="IPR018391">
    <property type="entry name" value="PQQ_b-propeller_rpt"/>
</dbReference>
<gene>
    <name evidence="3" type="ORF">HAND00432_LOCUS21270</name>
</gene>
<dbReference type="Pfam" id="PF13360">
    <property type="entry name" value="PQQ_2"/>
    <property type="match status" value="2"/>
</dbReference>
<protein>
    <recommendedName>
        <fullName evidence="2">Pyrrolo-quinoline quinone repeat domain-containing protein</fullName>
    </recommendedName>
</protein>
<dbReference type="InterPro" id="IPR002372">
    <property type="entry name" value="PQQ_rpt_dom"/>
</dbReference>
<dbReference type="SUPFAM" id="SSF50998">
    <property type="entry name" value="Quinoprotein alcohol dehydrogenase-like"/>
    <property type="match status" value="2"/>
</dbReference>
<dbReference type="InterPro" id="IPR015943">
    <property type="entry name" value="WD40/YVTN_repeat-like_dom_sf"/>
</dbReference>
<keyword evidence="1" id="KW-0732">Signal</keyword>